<evidence type="ECO:0000256" key="1">
    <source>
        <dbReference type="SAM" id="MobiDB-lite"/>
    </source>
</evidence>
<dbReference type="InParanoid" id="A0A0V0R817"/>
<gene>
    <name evidence="3" type="ORF">PPERSA_05447</name>
</gene>
<keyword evidence="2" id="KW-0472">Membrane</keyword>
<dbReference type="Proteomes" id="UP000054937">
    <property type="component" value="Unassembled WGS sequence"/>
</dbReference>
<sequence length="202" mass="24033">MTEQQLKDFDRLYKDHYLPRHRLYMAVPYNIVVAGLCMYYTMNIRKISKKYFSPKKFGFLDLLKYGTIQAGVFVTGYVTGTMLVTGLWQPIQFARDISKIQGTIIDQTVRHDTKAQKYFLYNFMEYFGISQTVIEQAQKDLEKQKKELEESHFFTKETLKVLKEKEREGIDYEGDDDEDDEEEEKEQLSNKQKQQQQNQTQK</sequence>
<evidence type="ECO:0000256" key="2">
    <source>
        <dbReference type="SAM" id="Phobius"/>
    </source>
</evidence>
<keyword evidence="4" id="KW-1185">Reference proteome</keyword>
<feature type="transmembrane region" description="Helical" evidence="2">
    <location>
        <begin position="62"/>
        <end position="88"/>
    </location>
</feature>
<dbReference type="EMBL" id="LDAU01000025">
    <property type="protein sequence ID" value="KRX10627.1"/>
    <property type="molecule type" value="Genomic_DNA"/>
</dbReference>
<proteinExistence type="predicted"/>
<dbReference type="OMA" id="TAGFTMY"/>
<feature type="compositionally biased region" description="Acidic residues" evidence="1">
    <location>
        <begin position="171"/>
        <end position="185"/>
    </location>
</feature>
<feature type="compositionally biased region" description="Low complexity" evidence="1">
    <location>
        <begin position="189"/>
        <end position="202"/>
    </location>
</feature>
<feature type="region of interest" description="Disordered" evidence="1">
    <location>
        <begin position="165"/>
        <end position="202"/>
    </location>
</feature>
<dbReference type="OrthoDB" id="288353at2759"/>
<organism evidence="3 4">
    <name type="scientific">Pseudocohnilembus persalinus</name>
    <name type="common">Ciliate</name>
    <dbReference type="NCBI Taxonomy" id="266149"/>
    <lineage>
        <taxon>Eukaryota</taxon>
        <taxon>Sar</taxon>
        <taxon>Alveolata</taxon>
        <taxon>Ciliophora</taxon>
        <taxon>Intramacronucleata</taxon>
        <taxon>Oligohymenophorea</taxon>
        <taxon>Scuticociliatia</taxon>
        <taxon>Philasterida</taxon>
        <taxon>Pseudocohnilembidae</taxon>
        <taxon>Pseudocohnilembus</taxon>
    </lineage>
</organism>
<name>A0A0V0R817_PSEPJ</name>
<protein>
    <submittedName>
        <fullName evidence="3">Uncharacterized protein</fullName>
    </submittedName>
</protein>
<reference evidence="3 4" key="1">
    <citation type="journal article" date="2015" name="Sci. Rep.">
        <title>Genome of the facultative scuticociliatosis pathogen Pseudocohnilembus persalinus provides insight into its virulence through horizontal gene transfer.</title>
        <authorList>
            <person name="Xiong J."/>
            <person name="Wang G."/>
            <person name="Cheng J."/>
            <person name="Tian M."/>
            <person name="Pan X."/>
            <person name="Warren A."/>
            <person name="Jiang C."/>
            <person name="Yuan D."/>
            <person name="Miao W."/>
        </authorList>
    </citation>
    <scope>NUCLEOTIDE SEQUENCE [LARGE SCALE GENOMIC DNA]</scope>
    <source>
        <strain evidence="3">36N120E</strain>
    </source>
</reference>
<evidence type="ECO:0000313" key="4">
    <source>
        <dbReference type="Proteomes" id="UP000054937"/>
    </source>
</evidence>
<keyword evidence="2" id="KW-0812">Transmembrane</keyword>
<feature type="transmembrane region" description="Helical" evidence="2">
    <location>
        <begin position="23"/>
        <end position="41"/>
    </location>
</feature>
<evidence type="ECO:0000313" key="3">
    <source>
        <dbReference type="EMBL" id="KRX10627.1"/>
    </source>
</evidence>
<comment type="caution">
    <text evidence="3">The sequence shown here is derived from an EMBL/GenBank/DDBJ whole genome shotgun (WGS) entry which is preliminary data.</text>
</comment>
<dbReference type="AlphaFoldDB" id="A0A0V0R817"/>
<keyword evidence="2" id="KW-1133">Transmembrane helix</keyword>
<accession>A0A0V0R817</accession>